<name>A0A1H2QR72_9GAMM</name>
<proteinExistence type="predicted"/>
<evidence type="ECO:0000256" key="1">
    <source>
        <dbReference type="SAM" id="MobiDB-lite"/>
    </source>
</evidence>
<protein>
    <recommendedName>
        <fullName evidence="4">DUF721 domain-containing protein</fullName>
    </recommendedName>
</protein>
<dbReference type="Proteomes" id="UP000198500">
    <property type="component" value="Unassembled WGS sequence"/>
</dbReference>
<dbReference type="InterPro" id="IPR007922">
    <property type="entry name" value="DciA-like"/>
</dbReference>
<sequence>MTLGVNKQICTTRSTDLPGSAFSNVAGSKHPTNSPASHQRVITPRGDTPAAACAVSSVAVLVWYITVDIFPFVLWYQPVSPALQNKLMSIKVKRFRAQSINSLLSGSSELGHLIRAASLLERAQGELRRALPGDMQEHVYVGGYHQGKLTIITDKAAWLTWLRFQQSHLLGILHRLPELESVTGLAFKVRPVHPPKVPQRQHRRLPSKAADELSSCAADTDNPRLKKALERLASHAERQE</sequence>
<organism evidence="2 3">
    <name type="scientific">Aidingimonas halophila</name>
    <dbReference type="NCBI Taxonomy" id="574349"/>
    <lineage>
        <taxon>Bacteria</taxon>
        <taxon>Pseudomonadati</taxon>
        <taxon>Pseudomonadota</taxon>
        <taxon>Gammaproteobacteria</taxon>
        <taxon>Oceanospirillales</taxon>
        <taxon>Halomonadaceae</taxon>
        <taxon>Aidingimonas</taxon>
    </lineage>
</organism>
<feature type="region of interest" description="Disordered" evidence="1">
    <location>
        <begin position="193"/>
        <end position="225"/>
    </location>
</feature>
<reference evidence="2 3" key="1">
    <citation type="submission" date="2016-10" db="EMBL/GenBank/DDBJ databases">
        <authorList>
            <person name="de Groot N.N."/>
        </authorList>
    </citation>
    <scope>NUCLEOTIDE SEQUENCE [LARGE SCALE GENOMIC DNA]</scope>
    <source>
        <strain evidence="2 3">DSM 19219</strain>
    </source>
</reference>
<accession>A0A1H2QR72</accession>
<evidence type="ECO:0000313" key="2">
    <source>
        <dbReference type="EMBL" id="SDW09585.1"/>
    </source>
</evidence>
<evidence type="ECO:0008006" key="4">
    <source>
        <dbReference type="Google" id="ProtNLM"/>
    </source>
</evidence>
<dbReference type="EMBL" id="FNNI01000001">
    <property type="protein sequence ID" value="SDW09585.1"/>
    <property type="molecule type" value="Genomic_DNA"/>
</dbReference>
<keyword evidence="3" id="KW-1185">Reference proteome</keyword>
<dbReference type="STRING" id="574349.SAMN05443545_101140"/>
<dbReference type="AlphaFoldDB" id="A0A1H2QR72"/>
<dbReference type="Pfam" id="PF05258">
    <property type="entry name" value="DciA"/>
    <property type="match status" value="1"/>
</dbReference>
<gene>
    <name evidence="2" type="ORF">SAMN05443545_101140</name>
</gene>
<evidence type="ECO:0000313" key="3">
    <source>
        <dbReference type="Proteomes" id="UP000198500"/>
    </source>
</evidence>